<evidence type="ECO:0000256" key="14">
    <source>
        <dbReference type="PROSITE-ProRule" id="PRU00175"/>
    </source>
</evidence>
<dbReference type="CDD" id="cd16461">
    <property type="entry name" value="RING-H2_EL5-like"/>
    <property type="match status" value="1"/>
</dbReference>
<evidence type="ECO:0000256" key="3">
    <source>
        <dbReference type="ARBA" id="ARBA00004906"/>
    </source>
</evidence>
<gene>
    <name evidence="17" type="ORF">TorRG33x02_026090</name>
</gene>
<dbReference type="EC" id="2.3.2.27" evidence="4"/>
<evidence type="ECO:0000256" key="7">
    <source>
        <dbReference type="ARBA" id="ARBA00022723"/>
    </source>
</evidence>
<name>A0A2P5FVL8_TREOI</name>
<comment type="caution">
    <text evidence="17">The sequence shown here is derived from an EMBL/GenBank/DDBJ whole genome shotgun (WGS) entry which is preliminary data.</text>
</comment>
<evidence type="ECO:0000256" key="15">
    <source>
        <dbReference type="SAM" id="Phobius"/>
    </source>
</evidence>
<dbReference type="InParanoid" id="A0A2P5FVL8"/>
<evidence type="ECO:0000256" key="12">
    <source>
        <dbReference type="ARBA" id="ARBA00023136"/>
    </source>
</evidence>
<keyword evidence="10" id="KW-0862">Zinc</keyword>
<dbReference type="AlphaFoldDB" id="A0A2P5FVL8"/>
<proteinExistence type="inferred from homology"/>
<dbReference type="PANTHER" id="PTHR46913:SF1">
    <property type="entry name" value="RING-H2 FINGER PROTEIN ATL16"/>
    <property type="match status" value="1"/>
</dbReference>
<dbReference type="SUPFAM" id="SSF57850">
    <property type="entry name" value="RING/U-box"/>
    <property type="match status" value="1"/>
</dbReference>
<dbReference type="PANTHER" id="PTHR46913">
    <property type="entry name" value="RING-H2 FINGER PROTEIN ATL16"/>
    <property type="match status" value="1"/>
</dbReference>
<dbReference type="Pfam" id="PF13639">
    <property type="entry name" value="zf-RING_2"/>
    <property type="match status" value="1"/>
</dbReference>
<dbReference type="Proteomes" id="UP000237000">
    <property type="component" value="Unassembled WGS sequence"/>
</dbReference>
<dbReference type="GO" id="GO:0061630">
    <property type="term" value="F:ubiquitin protein ligase activity"/>
    <property type="evidence" value="ECO:0007669"/>
    <property type="project" value="UniProtKB-EC"/>
</dbReference>
<keyword evidence="11 15" id="KW-1133">Transmembrane helix</keyword>
<accession>A0A2P5FVL8</accession>
<dbReference type="FunFam" id="3.30.40.10:FF:000187">
    <property type="entry name" value="E3 ubiquitin-protein ligase ATL6"/>
    <property type="match status" value="1"/>
</dbReference>
<comment type="catalytic activity">
    <reaction evidence="1">
        <text>S-ubiquitinyl-[E2 ubiquitin-conjugating enzyme]-L-cysteine + [acceptor protein]-L-lysine = [E2 ubiquitin-conjugating enzyme]-L-cysteine + N(6)-ubiquitinyl-[acceptor protein]-L-lysine.</text>
        <dbReference type="EC" id="2.3.2.27"/>
    </reaction>
</comment>
<sequence>MEGSSSSQDLSRSVFIPLLISASGIVATTIAILVYHFIVVRYFLTRARIREVIDGSGPVTKSENGLDPKLLSSIPVLQFSAEPGRAPFRVEQSQCAVCLGELEEEDLVRLLPNCRHAFHVQCVDKWLSFHTTCPVCRSPVYPIETSHVSLPVEGEEGATCEERVERRRFVVPLVSPVGQEKPRRLVAGLKRSLSVDQTHVVLDILRGENDDNSVHNNDDVNVNNKTSSSMLTRSFSQLQLGQSNTSCSA</sequence>
<dbReference type="EMBL" id="JXTC01000007">
    <property type="protein sequence ID" value="POO01832.1"/>
    <property type="molecule type" value="Genomic_DNA"/>
</dbReference>
<keyword evidence="9" id="KW-0833">Ubl conjugation pathway</keyword>
<feature type="transmembrane region" description="Helical" evidence="15">
    <location>
        <begin position="14"/>
        <end position="40"/>
    </location>
</feature>
<evidence type="ECO:0000256" key="6">
    <source>
        <dbReference type="ARBA" id="ARBA00022692"/>
    </source>
</evidence>
<keyword evidence="7" id="KW-0479">Metal-binding</keyword>
<reference evidence="18" key="1">
    <citation type="submission" date="2016-06" db="EMBL/GenBank/DDBJ databases">
        <title>Parallel loss of symbiosis genes in relatives of nitrogen-fixing non-legume Parasponia.</title>
        <authorList>
            <person name="Van Velzen R."/>
            <person name="Holmer R."/>
            <person name="Bu F."/>
            <person name="Rutten L."/>
            <person name="Van Zeijl A."/>
            <person name="Liu W."/>
            <person name="Santuari L."/>
            <person name="Cao Q."/>
            <person name="Sharma T."/>
            <person name="Shen D."/>
            <person name="Roswanjaya Y."/>
            <person name="Wardhani T."/>
            <person name="Kalhor M.S."/>
            <person name="Jansen J."/>
            <person name="Van den Hoogen J."/>
            <person name="Gungor B."/>
            <person name="Hartog M."/>
            <person name="Hontelez J."/>
            <person name="Verver J."/>
            <person name="Yang W.-C."/>
            <person name="Schijlen E."/>
            <person name="Repin R."/>
            <person name="Schilthuizen M."/>
            <person name="Schranz E."/>
            <person name="Heidstra R."/>
            <person name="Miyata K."/>
            <person name="Fedorova E."/>
            <person name="Kohlen W."/>
            <person name="Bisseling T."/>
            <person name="Smit S."/>
            <person name="Geurts R."/>
        </authorList>
    </citation>
    <scope>NUCLEOTIDE SEQUENCE [LARGE SCALE GENOMIC DNA]</scope>
    <source>
        <strain evidence="18">cv. RG33-2</strain>
    </source>
</reference>
<evidence type="ECO:0000313" key="17">
    <source>
        <dbReference type="EMBL" id="POO01832.1"/>
    </source>
</evidence>
<evidence type="ECO:0000256" key="11">
    <source>
        <dbReference type="ARBA" id="ARBA00022989"/>
    </source>
</evidence>
<evidence type="ECO:0000256" key="4">
    <source>
        <dbReference type="ARBA" id="ARBA00012483"/>
    </source>
</evidence>
<evidence type="ECO:0000256" key="5">
    <source>
        <dbReference type="ARBA" id="ARBA00022679"/>
    </source>
</evidence>
<keyword evidence="18" id="KW-1185">Reference proteome</keyword>
<dbReference type="GO" id="GO:0016020">
    <property type="term" value="C:membrane"/>
    <property type="evidence" value="ECO:0007669"/>
    <property type="project" value="UniProtKB-SubCell"/>
</dbReference>
<keyword evidence="8 14" id="KW-0863">Zinc-finger</keyword>
<evidence type="ECO:0000256" key="9">
    <source>
        <dbReference type="ARBA" id="ARBA00022786"/>
    </source>
</evidence>
<keyword evidence="12 15" id="KW-0472">Membrane</keyword>
<dbReference type="PROSITE" id="PS50089">
    <property type="entry name" value="ZF_RING_2"/>
    <property type="match status" value="1"/>
</dbReference>
<keyword evidence="5" id="KW-0808">Transferase</keyword>
<dbReference type="InterPro" id="IPR013083">
    <property type="entry name" value="Znf_RING/FYVE/PHD"/>
</dbReference>
<dbReference type="STRING" id="63057.A0A2P5FVL8"/>
<feature type="domain" description="RING-type" evidence="16">
    <location>
        <begin position="95"/>
        <end position="137"/>
    </location>
</feature>
<evidence type="ECO:0000313" key="18">
    <source>
        <dbReference type="Proteomes" id="UP000237000"/>
    </source>
</evidence>
<dbReference type="InterPro" id="IPR044600">
    <property type="entry name" value="ATL1/ATL16-like"/>
</dbReference>
<dbReference type="SMART" id="SM00184">
    <property type="entry name" value="RING"/>
    <property type="match status" value="1"/>
</dbReference>
<evidence type="ECO:0000256" key="2">
    <source>
        <dbReference type="ARBA" id="ARBA00004167"/>
    </source>
</evidence>
<comment type="similarity">
    <text evidence="13">Belongs to the RING-type zinc finger family. ATL subfamily.</text>
</comment>
<evidence type="ECO:0000256" key="10">
    <source>
        <dbReference type="ARBA" id="ARBA00022833"/>
    </source>
</evidence>
<comment type="pathway">
    <text evidence="3">Protein modification; protein ubiquitination.</text>
</comment>
<dbReference type="UniPathway" id="UPA00143"/>
<evidence type="ECO:0000256" key="1">
    <source>
        <dbReference type="ARBA" id="ARBA00000900"/>
    </source>
</evidence>
<keyword evidence="6 15" id="KW-0812">Transmembrane</keyword>
<protein>
    <recommendedName>
        <fullName evidence="4">RING-type E3 ubiquitin transferase</fullName>
        <ecNumber evidence="4">2.3.2.27</ecNumber>
    </recommendedName>
</protein>
<organism evidence="17 18">
    <name type="scientific">Trema orientale</name>
    <name type="common">Charcoal tree</name>
    <name type="synonym">Celtis orientalis</name>
    <dbReference type="NCBI Taxonomy" id="63057"/>
    <lineage>
        <taxon>Eukaryota</taxon>
        <taxon>Viridiplantae</taxon>
        <taxon>Streptophyta</taxon>
        <taxon>Embryophyta</taxon>
        <taxon>Tracheophyta</taxon>
        <taxon>Spermatophyta</taxon>
        <taxon>Magnoliopsida</taxon>
        <taxon>eudicotyledons</taxon>
        <taxon>Gunneridae</taxon>
        <taxon>Pentapetalae</taxon>
        <taxon>rosids</taxon>
        <taxon>fabids</taxon>
        <taxon>Rosales</taxon>
        <taxon>Cannabaceae</taxon>
        <taxon>Trema</taxon>
    </lineage>
</organism>
<dbReference type="OrthoDB" id="8062037at2759"/>
<comment type="subcellular location">
    <subcellularLocation>
        <location evidence="2">Membrane</location>
        <topology evidence="2">Single-pass membrane protein</topology>
    </subcellularLocation>
</comment>
<dbReference type="GO" id="GO:0008270">
    <property type="term" value="F:zinc ion binding"/>
    <property type="evidence" value="ECO:0007669"/>
    <property type="project" value="UniProtKB-KW"/>
</dbReference>
<dbReference type="Gene3D" id="3.30.40.10">
    <property type="entry name" value="Zinc/RING finger domain, C3HC4 (zinc finger)"/>
    <property type="match status" value="1"/>
</dbReference>
<evidence type="ECO:0000256" key="13">
    <source>
        <dbReference type="ARBA" id="ARBA00024209"/>
    </source>
</evidence>
<evidence type="ECO:0000256" key="8">
    <source>
        <dbReference type="ARBA" id="ARBA00022771"/>
    </source>
</evidence>
<dbReference type="GO" id="GO:0016567">
    <property type="term" value="P:protein ubiquitination"/>
    <property type="evidence" value="ECO:0007669"/>
    <property type="project" value="UniProtKB-UniPathway"/>
</dbReference>
<evidence type="ECO:0000259" key="16">
    <source>
        <dbReference type="PROSITE" id="PS50089"/>
    </source>
</evidence>
<dbReference type="InterPro" id="IPR001841">
    <property type="entry name" value="Znf_RING"/>
</dbReference>